<protein>
    <recommendedName>
        <fullName evidence="1">Macro domain-containing protein</fullName>
    </recommendedName>
</protein>
<dbReference type="PANTHER" id="PTHR12521:SF0">
    <property type="entry name" value="ADP-RIBOSE GLYCOHYDROLASE OARD1"/>
    <property type="match status" value="1"/>
</dbReference>
<dbReference type="GO" id="GO:0140291">
    <property type="term" value="P:peptidyl-glutamate ADP-deribosylation"/>
    <property type="evidence" value="ECO:0007669"/>
    <property type="project" value="TreeGrafter"/>
</dbReference>
<dbReference type="PANTHER" id="PTHR12521">
    <property type="entry name" value="PROTEIN C6ORF130"/>
    <property type="match status" value="1"/>
</dbReference>
<dbReference type="InterPro" id="IPR050892">
    <property type="entry name" value="ADP-ribose_metab_enzymes"/>
</dbReference>
<dbReference type="Pfam" id="PF01661">
    <property type="entry name" value="Macro"/>
    <property type="match status" value="1"/>
</dbReference>
<organism evidence="2 3">
    <name type="scientific">Enterobacter phage vB_EclM_CIP9</name>
    <dbReference type="NCBI Taxonomy" id="2696340"/>
    <lineage>
        <taxon>Viruses</taxon>
        <taxon>Duplodnaviria</taxon>
        <taxon>Heunggongvirae</taxon>
        <taxon>Uroviricota</taxon>
        <taxon>Caudoviricetes</taxon>
        <taxon>Pantevenvirales</taxon>
        <taxon>Straboviridae</taxon>
        <taxon>Tevenvirinae</taxon>
        <taxon>Kanagawavirus</taxon>
        <taxon>Kanagawavirus cipnine</taxon>
    </lineage>
</organism>
<reference evidence="3" key="1">
    <citation type="submission" date="2019-12" db="EMBL/GenBank/DDBJ databases">
        <authorList>
            <person name="Wang K."/>
            <person name="Tamayo M.G."/>
            <person name="Penner T.V."/>
            <person name="Cook B.W.M."/>
            <person name="Court D.A."/>
            <person name="Theriault S.S."/>
        </authorList>
    </citation>
    <scope>NUCLEOTIDE SEQUENCE [LARGE SCALE GENOMIC DNA]</scope>
</reference>
<accession>A0A6B9Y0Z2</accession>
<dbReference type="InterPro" id="IPR043472">
    <property type="entry name" value="Macro_dom-like"/>
</dbReference>
<dbReference type="Proteomes" id="UP000465071">
    <property type="component" value="Segment"/>
</dbReference>
<dbReference type="SMART" id="SM00506">
    <property type="entry name" value="A1pp"/>
    <property type="match status" value="1"/>
</dbReference>
<dbReference type="EMBL" id="MN882610">
    <property type="protein sequence ID" value="QHS01758.1"/>
    <property type="molecule type" value="Genomic_DNA"/>
</dbReference>
<proteinExistence type="predicted"/>
<dbReference type="Gene3D" id="3.40.220.10">
    <property type="entry name" value="Leucine Aminopeptidase, subunit E, domain 1"/>
    <property type="match status" value="1"/>
</dbReference>
<feature type="domain" description="Macro" evidence="1">
    <location>
        <begin position="1"/>
        <end position="156"/>
    </location>
</feature>
<gene>
    <name evidence="2" type="ORF">CPT_CIP9_222</name>
</gene>
<dbReference type="PROSITE" id="PS51154">
    <property type="entry name" value="MACRO"/>
    <property type="match status" value="1"/>
</dbReference>
<dbReference type="InterPro" id="IPR002589">
    <property type="entry name" value="Macro_dom"/>
</dbReference>
<evidence type="ECO:0000313" key="3">
    <source>
        <dbReference type="Proteomes" id="UP000465071"/>
    </source>
</evidence>
<dbReference type="SUPFAM" id="SSF52949">
    <property type="entry name" value="Macro domain-like"/>
    <property type="match status" value="1"/>
</dbReference>
<sequence length="156" mass="17161">MITKYITGNIVELFKSGYNVAHGCNCFHQMGAGVAGQLAKYYPPILAIDKADTLLGDSYKLGTYTKATKIHGPGDKEVYCFNLYTQYEPGPNLDYGALVNCMIELNEWGSNKIVPPLVYMPRIGCGIAGGDWEKVSVLIDMFTPNLNVIIVDWDGL</sequence>
<keyword evidence="3" id="KW-1185">Reference proteome</keyword>
<name>A0A6B9Y0Z2_9CAUD</name>
<evidence type="ECO:0000259" key="1">
    <source>
        <dbReference type="PROSITE" id="PS51154"/>
    </source>
</evidence>
<evidence type="ECO:0000313" key="2">
    <source>
        <dbReference type="EMBL" id="QHS01758.1"/>
    </source>
</evidence>